<comment type="caution">
    <text evidence="11">The sequence shown here is derived from an EMBL/GenBank/DDBJ whole genome shotgun (WGS) entry which is preliminary data.</text>
</comment>
<dbReference type="PRINTS" id="PR00707">
    <property type="entry name" value="UBCTHYDRLASE"/>
</dbReference>
<evidence type="ECO:0000256" key="3">
    <source>
        <dbReference type="ARBA" id="ARBA00022670"/>
    </source>
</evidence>
<dbReference type="InterPro" id="IPR036959">
    <property type="entry name" value="Peptidase_C12_UCH_sf"/>
</dbReference>
<keyword evidence="4 7" id="KW-0833">Ubl conjugation pathway</keyword>
<dbReference type="GO" id="GO:0004843">
    <property type="term" value="F:cysteine-type deubiquitinase activity"/>
    <property type="evidence" value="ECO:0007669"/>
    <property type="project" value="UniProtKB-UniRule"/>
</dbReference>
<dbReference type="GO" id="GO:0016579">
    <property type="term" value="P:protein deubiquitination"/>
    <property type="evidence" value="ECO:0007669"/>
    <property type="project" value="TreeGrafter"/>
</dbReference>
<feature type="active site" description="Proton donor" evidence="7">
    <location>
        <position position="181"/>
    </location>
</feature>
<dbReference type="InterPro" id="IPR057254">
    <property type="entry name" value="UCH_AS"/>
</dbReference>
<dbReference type="GO" id="GO:0005737">
    <property type="term" value="C:cytoplasm"/>
    <property type="evidence" value="ECO:0007669"/>
    <property type="project" value="TreeGrafter"/>
</dbReference>
<protein>
    <recommendedName>
        <fullName evidence="8">Ubiquitin carboxyl-terminal hydrolase</fullName>
        <ecNumber evidence="8">3.4.19.12</ecNumber>
    </recommendedName>
</protein>
<comment type="catalytic activity">
    <reaction evidence="1 7 8">
        <text>Thiol-dependent hydrolysis of ester, thioester, amide, peptide and isopeptide bonds formed by the C-terminal Gly of ubiquitin (a 76-residue protein attached to proteins as an intracellular targeting signal).</text>
        <dbReference type="EC" id="3.4.19.12"/>
    </reaction>
</comment>
<evidence type="ECO:0000256" key="7">
    <source>
        <dbReference type="PROSITE-ProRule" id="PRU01393"/>
    </source>
</evidence>
<accession>A0A9P8MBJ9</accession>
<feature type="region of interest" description="Disordered" evidence="9">
    <location>
        <begin position="311"/>
        <end position="373"/>
    </location>
</feature>
<sequence length="373" mass="39746">MSATTNPDPEQGAPAFIPLEANPELMTKLIHKLGVSKALQLHDVYSLTDPDMLAFIPRPALALLLVFPITAVYESHRMAEDNTVDEYKGAGEQEPVIWWKQTIRNACGMMGLLHAVSNGPARTLIEQGTTLDELLQKSTPLPPRDRASLLEKTPAVAAAHKEAASAGDTAAPDAQDNVDLHYVCFVKGSDGALWELDGRRKGPIRRGELQENEDMLSERALGMGILRVFGLTGGNDGRHDEDGAQPGLFNYMNTSAAAAVGLQKPRISTSRPTPEINHILFTSRAMPRPGDGSSHNGPFEEAGHNITHGVGSVDFPPANKWRQTSKVPRAEKTADLPEGLGEQGAGIKGANASGGQSQGLKTGGEVGQGGRHA</sequence>
<dbReference type="CDD" id="cd09616">
    <property type="entry name" value="Peptidase_C12_UCH_L1_L3"/>
    <property type="match status" value="1"/>
</dbReference>
<dbReference type="Gene3D" id="3.40.532.10">
    <property type="entry name" value="Peptidase C12, ubiquitin carboxyl-terminal hydrolase"/>
    <property type="match status" value="1"/>
</dbReference>
<dbReference type="EC" id="3.4.19.12" evidence="8"/>
<keyword evidence="6 7" id="KW-0788">Thiol protease</keyword>
<evidence type="ECO:0000256" key="8">
    <source>
        <dbReference type="RuleBase" id="RU361215"/>
    </source>
</evidence>
<dbReference type="FunFam" id="3.40.532.10:FF:000008">
    <property type="entry name" value="Ubiquitin carboxyl-terminal hydrolase"/>
    <property type="match status" value="1"/>
</dbReference>
<feature type="site" description="Important for enzyme activity" evidence="7">
    <location>
        <position position="197"/>
    </location>
</feature>
<dbReference type="InterPro" id="IPR001578">
    <property type="entry name" value="Peptidase_C12_UCH"/>
</dbReference>
<dbReference type="Proteomes" id="UP000764110">
    <property type="component" value="Unassembled WGS sequence"/>
</dbReference>
<dbReference type="InterPro" id="IPR038765">
    <property type="entry name" value="Papain-like_cys_pep_sf"/>
</dbReference>
<evidence type="ECO:0000256" key="1">
    <source>
        <dbReference type="ARBA" id="ARBA00000707"/>
    </source>
</evidence>
<dbReference type="PANTHER" id="PTHR10589">
    <property type="entry name" value="UBIQUITIN CARBOXYL-TERMINAL HYDROLASE"/>
    <property type="match status" value="1"/>
</dbReference>
<evidence type="ECO:0000256" key="6">
    <source>
        <dbReference type="ARBA" id="ARBA00022807"/>
    </source>
</evidence>
<dbReference type="EMBL" id="JACEFI010000006">
    <property type="protein sequence ID" value="KAH0597690.1"/>
    <property type="molecule type" value="Genomic_DNA"/>
</dbReference>
<dbReference type="PROSITE" id="PS52048">
    <property type="entry name" value="UCH_DOMAIN"/>
    <property type="match status" value="1"/>
</dbReference>
<proteinExistence type="inferred from homology"/>
<dbReference type="PANTHER" id="PTHR10589:SF17">
    <property type="entry name" value="UBIQUITIN CARBOXYL-TERMINAL HYDROLASE"/>
    <property type="match status" value="1"/>
</dbReference>
<gene>
    <name evidence="11" type="ORF">MHUMG1_04061</name>
</gene>
<dbReference type="SUPFAM" id="SSF54001">
    <property type="entry name" value="Cysteine proteinases"/>
    <property type="match status" value="1"/>
</dbReference>
<evidence type="ECO:0000256" key="4">
    <source>
        <dbReference type="ARBA" id="ARBA00022786"/>
    </source>
</evidence>
<feature type="compositionally biased region" description="Gly residues" evidence="9">
    <location>
        <begin position="361"/>
        <end position="373"/>
    </location>
</feature>
<evidence type="ECO:0000256" key="2">
    <source>
        <dbReference type="ARBA" id="ARBA00009326"/>
    </source>
</evidence>
<evidence type="ECO:0000256" key="5">
    <source>
        <dbReference type="ARBA" id="ARBA00022801"/>
    </source>
</evidence>
<keyword evidence="5 7" id="KW-0378">Hydrolase</keyword>
<feature type="domain" description="UCH catalytic" evidence="10">
    <location>
        <begin position="15"/>
        <end position="246"/>
    </location>
</feature>
<keyword evidence="12" id="KW-1185">Reference proteome</keyword>
<evidence type="ECO:0000313" key="11">
    <source>
        <dbReference type="EMBL" id="KAH0597690.1"/>
    </source>
</evidence>
<name>A0A9P8MBJ9_9HYPO</name>
<reference evidence="11 12" key="1">
    <citation type="submission" date="2020-07" db="EMBL/GenBank/DDBJ databases">
        <title>Metarhizium humberi genome.</title>
        <authorList>
            <person name="Lysoe E."/>
        </authorList>
    </citation>
    <scope>NUCLEOTIDE SEQUENCE [LARGE SCALE GENOMIC DNA]</scope>
    <source>
        <strain evidence="11 12">ESALQ1638</strain>
    </source>
</reference>
<evidence type="ECO:0000259" key="10">
    <source>
        <dbReference type="PROSITE" id="PS52048"/>
    </source>
</evidence>
<comment type="similarity">
    <text evidence="2 7 8">Belongs to the peptidase C12 family.</text>
</comment>
<evidence type="ECO:0000313" key="12">
    <source>
        <dbReference type="Proteomes" id="UP000764110"/>
    </source>
</evidence>
<feature type="active site" description="Nucleophile" evidence="7">
    <location>
        <position position="107"/>
    </location>
</feature>
<organism evidence="11 12">
    <name type="scientific">Metarhizium humberi</name>
    <dbReference type="NCBI Taxonomy" id="2596975"/>
    <lineage>
        <taxon>Eukaryota</taxon>
        <taxon>Fungi</taxon>
        <taxon>Dikarya</taxon>
        <taxon>Ascomycota</taxon>
        <taxon>Pezizomycotina</taxon>
        <taxon>Sordariomycetes</taxon>
        <taxon>Hypocreomycetidae</taxon>
        <taxon>Hypocreales</taxon>
        <taxon>Clavicipitaceae</taxon>
        <taxon>Metarhizium</taxon>
    </lineage>
</organism>
<evidence type="ECO:0000256" key="9">
    <source>
        <dbReference type="SAM" id="MobiDB-lite"/>
    </source>
</evidence>
<dbReference type="AlphaFoldDB" id="A0A9P8MBJ9"/>
<dbReference type="Pfam" id="PF01088">
    <property type="entry name" value="Peptidase_C12"/>
    <property type="match status" value="1"/>
</dbReference>
<keyword evidence="3 7" id="KW-0645">Protease</keyword>
<feature type="site" description="Transition state stabilizer" evidence="7">
    <location>
        <position position="101"/>
    </location>
</feature>
<dbReference type="GO" id="GO:0006511">
    <property type="term" value="P:ubiquitin-dependent protein catabolic process"/>
    <property type="evidence" value="ECO:0007669"/>
    <property type="project" value="UniProtKB-UniRule"/>
</dbReference>
<dbReference type="PROSITE" id="PS00140">
    <property type="entry name" value="UCH_1"/>
    <property type="match status" value="1"/>
</dbReference>